<keyword evidence="5" id="KW-1185">Reference proteome</keyword>
<evidence type="ECO:0000256" key="2">
    <source>
        <dbReference type="ARBA" id="ARBA00038115"/>
    </source>
</evidence>
<comment type="similarity">
    <text evidence="2">Belongs to the AB hydrolase superfamily. FUS2 hydrolase family.</text>
</comment>
<dbReference type="PANTHER" id="PTHR22946">
    <property type="entry name" value="DIENELACTONE HYDROLASE DOMAIN-CONTAINING PROTEIN-RELATED"/>
    <property type="match status" value="1"/>
</dbReference>
<dbReference type="STRING" id="1507870.A0A1V8SVZ4"/>
<dbReference type="OrthoDB" id="2498029at2759"/>
<dbReference type="Gene3D" id="3.40.50.1820">
    <property type="entry name" value="alpha/beta hydrolase"/>
    <property type="match status" value="1"/>
</dbReference>
<dbReference type="InterPro" id="IPR050261">
    <property type="entry name" value="FrsA_esterase"/>
</dbReference>
<evidence type="ECO:0000256" key="1">
    <source>
        <dbReference type="ARBA" id="ARBA00022801"/>
    </source>
</evidence>
<dbReference type="PANTHER" id="PTHR22946:SF9">
    <property type="entry name" value="POLYKETIDE TRANSFERASE AF380"/>
    <property type="match status" value="1"/>
</dbReference>
<dbReference type="GO" id="GO:0016788">
    <property type="term" value="F:hydrolase activity, acting on ester bonds"/>
    <property type="evidence" value="ECO:0007669"/>
    <property type="project" value="UniProtKB-ARBA"/>
</dbReference>
<evidence type="ECO:0000259" key="3">
    <source>
        <dbReference type="Pfam" id="PF00561"/>
    </source>
</evidence>
<dbReference type="InterPro" id="IPR000073">
    <property type="entry name" value="AB_hydrolase_1"/>
</dbReference>
<dbReference type="Gene3D" id="1.10.10.800">
    <property type="match status" value="1"/>
</dbReference>
<gene>
    <name evidence="4" type="ORF">B0A48_11579</name>
</gene>
<dbReference type="InterPro" id="IPR029058">
    <property type="entry name" value="AB_hydrolase_fold"/>
</dbReference>
<feature type="domain" description="AB hydrolase-1" evidence="3">
    <location>
        <begin position="33"/>
        <end position="288"/>
    </location>
</feature>
<dbReference type="Proteomes" id="UP000192596">
    <property type="component" value="Unassembled WGS sequence"/>
</dbReference>
<keyword evidence="1" id="KW-0378">Hydrolase</keyword>
<organism evidence="4 5">
    <name type="scientific">Cryoendolithus antarcticus</name>
    <dbReference type="NCBI Taxonomy" id="1507870"/>
    <lineage>
        <taxon>Eukaryota</taxon>
        <taxon>Fungi</taxon>
        <taxon>Dikarya</taxon>
        <taxon>Ascomycota</taxon>
        <taxon>Pezizomycotina</taxon>
        <taxon>Dothideomycetes</taxon>
        <taxon>Dothideomycetidae</taxon>
        <taxon>Cladosporiales</taxon>
        <taxon>Cladosporiaceae</taxon>
        <taxon>Cryoendolithus</taxon>
    </lineage>
</organism>
<dbReference type="AlphaFoldDB" id="A0A1V8SVZ4"/>
<evidence type="ECO:0000313" key="5">
    <source>
        <dbReference type="Proteomes" id="UP000192596"/>
    </source>
</evidence>
<accession>A0A1V8SVZ4</accession>
<reference evidence="5" key="1">
    <citation type="submission" date="2017-03" db="EMBL/GenBank/DDBJ databases">
        <title>Genomes of endolithic fungi from Antarctica.</title>
        <authorList>
            <person name="Coleine C."/>
            <person name="Masonjones S."/>
            <person name="Stajich J.E."/>
        </authorList>
    </citation>
    <scope>NUCLEOTIDE SEQUENCE [LARGE SCALE GENOMIC DNA]</scope>
    <source>
        <strain evidence="5">CCFEE 5527</strain>
    </source>
</reference>
<dbReference type="EMBL" id="NAJO01000025">
    <property type="protein sequence ID" value="OQO03323.1"/>
    <property type="molecule type" value="Genomic_DNA"/>
</dbReference>
<protein>
    <recommendedName>
        <fullName evidence="3">AB hydrolase-1 domain-containing protein</fullName>
    </recommendedName>
</protein>
<dbReference type="SUPFAM" id="SSF53474">
    <property type="entry name" value="alpha/beta-Hydrolases"/>
    <property type="match status" value="1"/>
</dbReference>
<evidence type="ECO:0000313" key="4">
    <source>
        <dbReference type="EMBL" id="OQO03323.1"/>
    </source>
</evidence>
<dbReference type="InParanoid" id="A0A1V8SVZ4"/>
<name>A0A1V8SVZ4_9PEZI</name>
<dbReference type="Pfam" id="PF00561">
    <property type="entry name" value="Abhydrolase_1"/>
    <property type="match status" value="1"/>
</dbReference>
<sequence length="317" mass="35311">MPRRDIEFKTSDHVTLRGWLFTPEKGSSKLPCLIMSHGWTALKEMDLDTFAEYFTSKLTIACLVYDNRGFGASDAAPHAPRYEILPELQRSDYSDAITYAQSLEEVDGDKIGIWGSSYSGGHVLFVGAVDRRVKAVLSQVPLTDGWSNFHRLIRPDFVAGMESAFLADRAARAQGKDATMLPVVDADPTKPSSLPTPDSYEFFAAWEKNSDWKNEVTVKRQVLRTVELLRANDPSHMIHRISPTPLLMTIAQNDVLTPTDIALDAYTRAREPKQLHIIPGGHFDGYSGPNFEKNAGRQAQFLKETLCAGEEAALPLR</sequence>
<proteinExistence type="inferred from homology"/>
<comment type="caution">
    <text evidence="4">The sequence shown here is derived from an EMBL/GenBank/DDBJ whole genome shotgun (WGS) entry which is preliminary data.</text>
</comment>